<feature type="domain" description="YCII-related" evidence="2">
    <location>
        <begin position="6"/>
        <end position="86"/>
    </location>
</feature>
<reference evidence="4" key="1">
    <citation type="journal article" date="2019" name="Int. J. Syst. Evol. Microbiol.">
        <title>The Global Catalogue of Microorganisms (GCM) 10K type strain sequencing project: providing services to taxonomists for standard genome sequencing and annotation.</title>
        <authorList>
            <consortium name="The Broad Institute Genomics Platform"/>
            <consortium name="The Broad Institute Genome Sequencing Center for Infectious Disease"/>
            <person name="Wu L."/>
            <person name="Ma J."/>
        </authorList>
    </citation>
    <scope>NUCLEOTIDE SEQUENCE [LARGE SCALE GENOMIC DNA]</scope>
    <source>
        <strain evidence="4">CGMCC 4.7397</strain>
    </source>
</reference>
<proteinExistence type="inferred from homology"/>
<comment type="similarity">
    <text evidence="1">Belongs to the YciI family.</text>
</comment>
<evidence type="ECO:0000313" key="3">
    <source>
        <dbReference type="EMBL" id="MFC5947419.1"/>
    </source>
</evidence>
<dbReference type="RefSeq" id="WP_379564256.1">
    <property type="nucleotide sequence ID" value="NZ_JBHSQK010000007.1"/>
</dbReference>
<dbReference type="EMBL" id="JBHSQK010000007">
    <property type="protein sequence ID" value="MFC5947419.1"/>
    <property type="molecule type" value="Genomic_DNA"/>
</dbReference>
<organism evidence="3 4">
    <name type="scientific">Pseudonocardia lutea</name>
    <dbReference type="NCBI Taxonomy" id="2172015"/>
    <lineage>
        <taxon>Bacteria</taxon>
        <taxon>Bacillati</taxon>
        <taxon>Actinomycetota</taxon>
        <taxon>Actinomycetes</taxon>
        <taxon>Pseudonocardiales</taxon>
        <taxon>Pseudonocardiaceae</taxon>
        <taxon>Pseudonocardia</taxon>
    </lineage>
</organism>
<accession>A0ABW1I551</accession>
<dbReference type="SUPFAM" id="SSF54909">
    <property type="entry name" value="Dimeric alpha+beta barrel"/>
    <property type="match status" value="1"/>
</dbReference>
<name>A0ABW1I551_9PSEU</name>
<protein>
    <submittedName>
        <fullName evidence="3">YciI family protein</fullName>
    </submittedName>
</protein>
<evidence type="ECO:0000313" key="4">
    <source>
        <dbReference type="Proteomes" id="UP001596119"/>
    </source>
</evidence>
<keyword evidence="4" id="KW-1185">Reference proteome</keyword>
<dbReference type="Gene3D" id="3.30.70.1060">
    <property type="entry name" value="Dimeric alpha+beta barrel"/>
    <property type="match status" value="1"/>
</dbReference>
<comment type="caution">
    <text evidence="3">The sequence shown here is derived from an EMBL/GenBank/DDBJ whole genome shotgun (WGS) entry which is preliminary data.</text>
</comment>
<dbReference type="Pfam" id="PF03795">
    <property type="entry name" value="YCII"/>
    <property type="match status" value="1"/>
</dbReference>
<evidence type="ECO:0000256" key="1">
    <source>
        <dbReference type="ARBA" id="ARBA00007689"/>
    </source>
</evidence>
<dbReference type="PANTHER" id="PTHR33606:SF3">
    <property type="entry name" value="PROTEIN YCII"/>
    <property type="match status" value="1"/>
</dbReference>
<evidence type="ECO:0000259" key="2">
    <source>
        <dbReference type="Pfam" id="PF03795"/>
    </source>
</evidence>
<dbReference type="InterPro" id="IPR005545">
    <property type="entry name" value="YCII"/>
</dbReference>
<dbReference type="InterPro" id="IPR051807">
    <property type="entry name" value="Sec-metab_biosynth-assoc"/>
</dbReference>
<dbReference type="InterPro" id="IPR011008">
    <property type="entry name" value="Dimeric_a/b-barrel"/>
</dbReference>
<sequence length="97" mass="10510">MAVFAVTYRYTDDTATRDAVRSEHRDYLRGLADQGSLLLSGPFGPEEEAGALLLFRGPDKAHVQELIDKDPFTASGVIASSAVVLWDPVIGPLLTHL</sequence>
<dbReference type="Proteomes" id="UP001596119">
    <property type="component" value="Unassembled WGS sequence"/>
</dbReference>
<dbReference type="PANTHER" id="PTHR33606">
    <property type="entry name" value="PROTEIN YCII"/>
    <property type="match status" value="1"/>
</dbReference>
<gene>
    <name evidence="3" type="ORF">ACFQH9_03890</name>
</gene>